<organism evidence="1">
    <name type="scientific">Eucalyptus grandis</name>
    <name type="common">Flooded gum</name>
    <dbReference type="NCBI Taxonomy" id="71139"/>
    <lineage>
        <taxon>Eukaryota</taxon>
        <taxon>Viridiplantae</taxon>
        <taxon>Streptophyta</taxon>
        <taxon>Embryophyta</taxon>
        <taxon>Tracheophyta</taxon>
        <taxon>Spermatophyta</taxon>
        <taxon>Magnoliopsida</taxon>
        <taxon>eudicotyledons</taxon>
        <taxon>Gunneridae</taxon>
        <taxon>Pentapetalae</taxon>
        <taxon>rosids</taxon>
        <taxon>malvids</taxon>
        <taxon>Myrtales</taxon>
        <taxon>Myrtaceae</taxon>
        <taxon>Myrtoideae</taxon>
        <taxon>Eucalypteae</taxon>
        <taxon>Eucalyptus</taxon>
    </lineage>
</organism>
<dbReference type="InParanoid" id="A0A059BE93"/>
<name>A0A059BE93_EUCGR</name>
<accession>A0A059BE93</accession>
<sequence length="66" mass="7674">MQIPSQREHPKIHNMNKTQFVQQSCPFFPCSQPLDQVKSFRVSSSYDWMLVVVHKPKGFIKLQALG</sequence>
<dbReference type="EMBL" id="KK198759">
    <property type="protein sequence ID" value="KCW64418.1"/>
    <property type="molecule type" value="Genomic_DNA"/>
</dbReference>
<gene>
    <name evidence="1" type="ORF">EUGRSUZ_G02038</name>
</gene>
<evidence type="ECO:0000313" key="1">
    <source>
        <dbReference type="EMBL" id="KCW64418.1"/>
    </source>
</evidence>
<dbReference type="AlphaFoldDB" id="A0A059BE93"/>
<reference evidence="1" key="1">
    <citation type="submission" date="2013-07" db="EMBL/GenBank/DDBJ databases">
        <title>The genome of Eucalyptus grandis.</title>
        <authorList>
            <person name="Schmutz J."/>
            <person name="Hayes R."/>
            <person name="Myburg A."/>
            <person name="Tuskan G."/>
            <person name="Grattapaglia D."/>
            <person name="Rokhsar D.S."/>
        </authorList>
    </citation>
    <scope>NUCLEOTIDE SEQUENCE</scope>
    <source>
        <tissue evidence="1">Leaf extractions</tissue>
    </source>
</reference>
<dbReference type="Gramene" id="KCW64418">
    <property type="protein sequence ID" value="KCW64418"/>
    <property type="gene ID" value="EUGRSUZ_G02038"/>
</dbReference>
<protein>
    <submittedName>
        <fullName evidence="1">Uncharacterized protein</fullName>
    </submittedName>
</protein>
<proteinExistence type="predicted"/>